<keyword evidence="2" id="KW-1185">Reference proteome</keyword>
<dbReference type="Proteomes" id="UP000256845">
    <property type="component" value="Unassembled WGS sequence"/>
</dbReference>
<organism evidence="1 2">
    <name type="scientific">Aestuariispira insulae</name>
    <dbReference type="NCBI Taxonomy" id="1461337"/>
    <lineage>
        <taxon>Bacteria</taxon>
        <taxon>Pseudomonadati</taxon>
        <taxon>Pseudomonadota</taxon>
        <taxon>Alphaproteobacteria</taxon>
        <taxon>Rhodospirillales</taxon>
        <taxon>Kiloniellaceae</taxon>
        <taxon>Aestuariispira</taxon>
    </lineage>
</organism>
<dbReference type="Pfam" id="PF09523">
    <property type="entry name" value="DUF2390"/>
    <property type="match status" value="1"/>
</dbReference>
<gene>
    <name evidence="1" type="ORF">DFP90_101940</name>
</gene>
<protein>
    <submittedName>
        <fullName evidence="1">Uncharacterized protein (TIGR02444 family)</fullName>
    </submittedName>
</protein>
<name>A0A3D9HXB5_9PROT</name>
<evidence type="ECO:0000313" key="1">
    <source>
        <dbReference type="EMBL" id="RED54137.1"/>
    </source>
</evidence>
<accession>A0A3D9HXB5</accession>
<comment type="caution">
    <text evidence="1">The sequence shown here is derived from an EMBL/GenBank/DDBJ whole genome shotgun (WGS) entry which is preliminary data.</text>
</comment>
<dbReference type="InterPro" id="IPR012659">
    <property type="entry name" value="CHP02444"/>
</dbReference>
<evidence type="ECO:0000313" key="2">
    <source>
        <dbReference type="Proteomes" id="UP000256845"/>
    </source>
</evidence>
<proteinExistence type="predicted"/>
<sequence>MTFFQDKPSHPFWAFSLDFYGKVRVEETLLALQNSRGLDVNLILLCVWLGTKGVSLQKESMQKLVGLSSGWHLQAVLPLRQLRQSLKEPVAGIDRDDAERVRQGIKELELATERMQQDMLFQALEELPGKDARLADRAGVIRGNLSRYASAAAIRVGGEERGYFETLVQAAI</sequence>
<dbReference type="OrthoDB" id="7875767at2"/>
<dbReference type="NCBIfam" id="TIGR02444">
    <property type="entry name" value="TIGR02444 family protein"/>
    <property type="match status" value="1"/>
</dbReference>
<reference evidence="1 2" key="1">
    <citation type="submission" date="2018-07" db="EMBL/GenBank/DDBJ databases">
        <title>Genomic Encyclopedia of Type Strains, Phase III (KMG-III): the genomes of soil and plant-associated and newly described type strains.</title>
        <authorList>
            <person name="Whitman W."/>
        </authorList>
    </citation>
    <scope>NUCLEOTIDE SEQUENCE [LARGE SCALE GENOMIC DNA]</scope>
    <source>
        <strain evidence="1 2">CECT 8488</strain>
    </source>
</reference>
<dbReference type="AlphaFoldDB" id="A0A3D9HXB5"/>
<dbReference type="EMBL" id="QRDW01000001">
    <property type="protein sequence ID" value="RED54137.1"/>
    <property type="molecule type" value="Genomic_DNA"/>
</dbReference>
<dbReference type="RefSeq" id="WP_115935216.1">
    <property type="nucleotide sequence ID" value="NZ_QRDW01000001.1"/>
</dbReference>